<dbReference type="GO" id="GO:0005524">
    <property type="term" value="F:ATP binding"/>
    <property type="evidence" value="ECO:0007669"/>
    <property type="project" value="UniProtKB-KW"/>
</dbReference>
<feature type="domain" description="Novel STAND NTPase 1" evidence="1">
    <location>
        <begin position="33"/>
        <end position="252"/>
    </location>
</feature>
<evidence type="ECO:0000313" key="3">
    <source>
        <dbReference type="Proteomes" id="UP000696931"/>
    </source>
</evidence>
<organism evidence="2 3">
    <name type="scientific">Eiseniibacteriota bacterium</name>
    <dbReference type="NCBI Taxonomy" id="2212470"/>
    <lineage>
        <taxon>Bacteria</taxon>
        <taxon>Candidatus Eiseniibacteriota</taxon>
    </lineage>
</organism>
<comment type="caution">
    <text evidence="2">The sequence shown here is derived from an EMBL/GenBank/DDBJ whole genome shotgun (WGS) entry which is preliminary data.</text>
</comment>
<sequence length="418" mass="44514">MSDHAILSVRGQQHRSLRLRVDELLAPSAPVSRRDLFAGRHKPIESFLLALEEPGTTLVVFGEPGTGKSSLVAMAPEFAATALTIVRVTAEGGDTFPMLWRKVADQVRTSVLRAERGLAGSPFQGRMLSDAGILTGGNMSVAQAVALVRSMSEAQPVLVAFDAFERTDVEARAWMAQVVTQIAAIGPRATLVIAGSANSAGELVPSMEGVMPLHLTRMSNEECLETVLRALRVTGLTADDSVVERIAMLSCGLPGAVQELTRHTAVAAITEGVTHLTSAHLTAGVRDALEAAGGEIVHAYEQSIIRARRGIYPEILLACALSPRDSQGTFAVADVNATLQRIVNREVRGLTNQIAALTEEGRGAVLAKEGAAKLARYHFVEPMLEPYILLRGLEPGWATSRSPVWLPASDVTETPKAA</sequence>
<dbReference type="Pfam" id="PF20703">
    <property type="entry name" value="nSTAND1"/>
    <property type="match status" value="1"/>
</dbReference>
<dbReference type="Proteomes" id="UP000696931">
    <property type="component" value="Unassembled WGS sequence"/>
</dbReference>
<accession>A0A933W358</accession>
<gene>
    <name evidence="2" type="ORF">HZA61_15025</name>
</gene>
<keyword evidence="2" id="KW-0067">ATP-binding</keyword>
<evidence type="ECO:0000313" key="2">
    <source>
        <dbReference type="EMBL" id="MBI5170800.1"/>
    </source>
</evidence>
<dbReference type="AlphaFoldDB" id="A0A933W358"/>
<dbReference type="SUPFAM" id="SSF52540">
    <property type="entry name" value="P-loop containing nucleoside triphosphate hydrolases"/>
    <property type="match status" value="1"/>
</dbReference>
<proteinExistence type="predicted"/>
<dbReference type="InterPro" id="IPR027417">
    <property type="entry name" value="P-loop_NTPase"/>
</dbReference>
<evidence type="ECO:0000259" key="1">
    <source>
        <dbReference type="Pfam" id="PF20703"/>
    </source>
</evidence>
<protein>
    <submittedName>
        <fullName evidence="2">ATP-binding protein</fullName>
    </submittedName>
</protein>
<dbReference type="EMBL" id="JACRIW010000109">
    <property type="protein sequence ID" value="MBI5170800.1"/>
    <property type="molecule type" value="Genomic_DNA"/>
</dbReference>
<name>A0A933W358_UNCEI</name>
<dbReference type="InterPro" id="IPR049052">
    <property type="entry name" value="nSTAND1"/>
</dbReference>
<dbReference type="Gene3D" id="3.40.50.300">
    <property type="entry name" value="P-loop containing nucleotide triphosphate hydrolases"/>
    <property type="match status" value="1"/>
</dbReference>
<reference evidence="2" key="1">
    <citation type="submission" date="2020-07" db="EMBL/GenBank/DDBJ databases">
        <title>Huge and variable diversity of episymbiotic CPR bacteria and DPANN archaea in groundwater ecosystems.</title>
        <authorList>
            <person name="He C.Y."/>
            <person name="Keren R."/>
            <person name="Whittaker M."/>
            <person name="Farag I.F."/>
            <person name="Doudna J."/>
            <person name="Cate J.H.D."/>
            <person name="Banfield J.F."/>
        </authorList>
    </citation>
    <scope>NUCLEOTIDE SEQUENCE</scope>
    <source>
        <strain evidence="2">NC_groundwater_1813_Pr3_B-0.1um_71_17</strain>
    </source>
</reference>
<keyword evidence="2" id="KW-0547">Nucleotide-binding</keyword>